<organism evidence="2 3">
    <name type="scientific">Striga asiatica</name>
    <name type="common">Asiatic witchweed</name>
    <name type="synonym">Buchnera asiatica</name>
    <dbReference type="NCBI Taxonomy" id="4170"/>
    <lineage>
        <taxon>Eukaryota</taxon>
        <taxon>Viridiplantae</taxon>
        <taxon>Streptophyta</taxon>
        <taxon>Embryophyta</taxon>
        <taxon>Tracheophyta</taxon>
        <taxon>Spermatophyta</taxon>
        <taxon>Magnoliopsida</taxon>
        <taxon>eudicotyledons</taxon>
        <taxon>Gunneridae</taxon>
        <taxon>Pentapetalae</taxon>
        <taxon>asterids</taxon>
        <taxon>lamiids</taxon>
        <taxon>Lamiales</taxon>
        <taxon>Orobanchaceae</taxon>
        <taxon>Buchnereae</taxon>
        <taxon>Striga</taxon>
    </lineage>
</organism>
<name>A0A5A7QNX8_STRAF</name>
<sequence>MKSTISSSEKPPPPPSSSSSAASMSFFLSPLSLSLLLSRTTRLSASATFGNNDLFGLLHEKNPAGPGVHVEPDESVNIPQQVAPDDGGAGEAGGQRVHPAVETAAHEEERVAAEEVADGAGPALAVEDEPVRVRVGGEDGRLAEDVGGEERSEPGDPVVDEGLRIGGFVGGDELERLADEGRPEVSRREEATATADGGGAEEEEKGEEEEEEVE</sequence>
<dbReference type="Proteomes" id="UP000325081">
    <property type="component" value="Unassembled WGS sequence"/>
</dbReference>
<feature type="region of interest" description="Disordered" evidence="1">
    <location>
        <begin position="61"/>
        <end position="101"/>
    </location>
</feature>
<evidence type="ECO:0000313" key="2">
    <source>
        <dbReference type="EMBL" id="GER46638.1"/>
    </source>
</evidence>
<feature type="compositionally biased region" description="Basic and acidic residues" evidence="1">
    <location>
        <begin position="173"/>
        <end position="191"/>
    </location>
</feature>
<feature type="compositionally biased region" description="Acidic residues" evidence="1">
    <location>
        <begin position="199"/>
        <end position="214"/>
    </location>
</feature>
<comment type="caution">
    <text evidence="2">The sequence shown here is derived from an EMBL/GenBank/DDBJ whole genome shotgun (WGS) entry which is preliminary data.</text>
</comment>
<reference evidence="3" key="1">
    <citation type="journal article" date="2019" name="Curr. Biol.">
        <title>Genome Sequence of Striga asiatica Provides Insight into the Evolution of Plant Parasitism.</title>
        <authorList>
            <person name="Yoshida S."/>
            <person name="Kim S."/>
            <person name="Wafula E.K."/>
            <person name="Tanskanen J."/>
            <person name="Kim Y.M."/>
            <person name="Honaas L."/>
            <person name="Yang Z."/>
            <person name="Spallek T."/>
            <person name="Conn C.E."/>
            <person name="Ichihashi Y."/>
            <person name="Cheong K."/>
            <person name="Cui S."/>
            <person name="Der J.P."/>
            <person name="Gundlach H."/>
            <person name="Jiao Y."/>
            <person name="Hori C."/>
            <person name="Ishida J.K."/>
            <person name="Kasahara H."/>
            <person name="Kiba T."/>
            <person name="Kim M.S."/>
            <person name="Koo N."/>
            <person name="Laohavisit A."/>
            <person name="Lee Y.H."/>
            <person name="Lumba S."/>
            <person name="McCourt P."/>
            <person name="Mortimer J.C."/>
            <person name="Mutuku J.M."/>
            <person name="Nomura T."/>
            <person name="Sasaki-Sekimoto Y."/>
            <person name="Seto Y."/>
            <person name="Wang Y."/>
            <person name="Wakatake T."/>
            <person name="Sakakibara H."/>
            <person name="Demura T."/>
            <person name="Yamaguchi S."/>
            <person name="Yoneyama K."/>
            <person name="Manabe R.I."/>
            <person name="Nelson D.C."/>
            <person name="Schulman A.H."/>
            <person name="Timko M.P."/>
            <person name="dePamphilis C.W."/>
            <person name="Choi D."/>
            <person name="Shirasu K."/>
        </authorList>
    </citation>
    <scope>NUCLEOTIDE SEQUENCE [LARGE SCALE GENOMIC DNA]</scope>
    <source>
        <strain evidence="3">cv. UVA1</strain>
    </source>
</reference>
<gene>
    <name evidence="2" type="ORF">STAS_23691</name>
</gene>
<keyword evidence="3" id="KW-1185">Reference proteome</keyword>
<feature type="region of interest" description="Disordered" evidence="1">
    <location>
        <begin position="1"/>
        <end position="22"/>
    </location>
</feature>
<dbReference type="EMBL" id="BKCP01007626">
    <property type="protein sequence ID" value="GER46638.1"/>
    <property type="molecule type" value="Genomic_DNA"/>
</dbReference>
<accession>A0A5A7QNX8</accession>
<evidence type="ECO:0000256" key="1">
    <source>
        <dbReference type="SAM" id="MobiDB-lite"/>
    </source>
</evidence>
<proteinExistence type="predicted"/>
<feature type="region of interest" description="Disordered" evidence="1">
    <location>
        <begin position="136"/>
        <end position="214"/>
    </location>
</feature>
<dbReference type="AlphaFoldDB" id="A0A5A7QNX8"/>
<evidence type="ECO:0000313" key="3">
    <source>
        <dbReference type="Proteomes" id="UP000325081"/>
    </source>
</evidence>
<feature type="compositionally biased region" description="Basic and acidic residues" evidence="1">
    <location>
        <begin position="136"/>
        <end position="154"/>
    </location>
</feature>
<protein>
    <submittedName>
        <fullName evidence="2">Uncharacterized protein</fullName>
    </submittedName>
</protein>